<dbReference type="AlphaFoldDB" id="A0A7L9R3L2"/>
<dbReference type="EMBL" id="MT375585">
    <property type="protein sequence ID" value="QOL09970.1"/>
    <property type="molecule type" value="mRNA"/>
</dbReference>
<protein>
    <submittedName>
        <fullName evidence="3">Type III crustin cruIII-2</fullName>
    </submittedName>
</protein>
<feature type="domain" description="WAP" evidence="2">
    <location>
        <begin position="32"/>
        <end position="84"/>
    </location>
</feature>
<dbReference type="SMART" id="SM00217">
    <property type="entry name" value="WAP"/>
    <property type="match status" value="1"/>
</dbReference>
<dbReference type="PROSITE" id="PS51257">
    <property type="entry name" value="PROKAR_LIPOPROTEIN"/>
    <property type="match status" value="1"/>
</dbReference>
<keyword evidence="1" id="KW-0732">Signal</keyword>
<dbReference type="SUPFAM" id="SSF57256">
    <property type="entry name" value="Elafin-like"/>
    <property type="match status" value="1"/>
</dbReference>
<gene>
    <name evidence="3" type="primary">CruIII-2</name>
</gene>
<dbReference type="Pfam" id="PF00095">
    <property type="entry name" value="WAP"/>
    <property type="match status" value="1"/>
</dbReference>
<evidence type="ECO:0000256" key="1">
    <source>
        <dbReference type="SAM" id="SignalP"/>
    </source>
</evidence>
<dbReference type="OrthoDB" id="6346482at2759"/>
<feature type="chain" id="PRO_5029560388" evidence="1">
    <location>
        <begin position="25"/>
        <end position="87"/>
    </location>
</feature>
<proteinExistence type="evidence at transcript level"/>
<evidence type="ECO:0000313" key="3">
    <source>
        <dbReference type="EMBL" id="QOL09970.1"/>
    </source>
</evidence>
<sequence>MTLGRRYVVVLALLVGFLASCCDAADSPIIFPTLKEGMCPIIRDECPPPGRISPPKCIDDASCSGDDKCCFDICLRRNTCKPPRFLF</sequence>
<dbReference type="Gene3D" id="4.10.75.10">
    <property type="entry name" value="Elafin-like"/>
    <property type="match status" value="1"/>
</dbReference>
<organism evidence="3">
    <name type="scientific">Penaeus vannamei</name>
    <name type="common">Whiteleg shrimp</name>
    <name type="synonym">Litopenaeus vannamei</name>
    <dbReference type="NCBI Taxonomy" id="6689"/>
    <lineage>
        <taxon>Eukaryota</taxon>
        <taxon>Metazoa</taxon>
        <taxon>Ecdysozoa</taxon>
        <taxon>Arthropoda</taxon>
        <taxon>Crustacea</taxon>
        <taxon>Multicrustacea</taxon>
        <taxon>Malacostraca</taxon>
        <taxon>Eumalacostraca</taxon>
        <taxon>Eucarida</taxon>
        <taxon>Decapoda</taxon>
        <taxon>Dendrobranchiata</taxon>
        <taxon>Penaeoidea</taxon>
        <taxon>Penaeidae</taxon>
        <taxon>Penaeus</taxon>
    </lineage>
</organism>
<dbReference type="GO" id="GO:0030414">
    <property type="term" value="F:peptidase inhibitor activity"/>
    <property type="evidence" value="ECO:0007669"/>
    <property type="project" value="InterPro"/>
</dbReference>
<accession>A0A7L9R3L2</accession>
<dbReference type="InterPro" id="IPR008197">
    <property type="entry name" value="WAP_dom"/>
</dbReference>
<evidence type="ECO:0000259" key="2">
    <source>
        <dbReference type="PROSITE" id="PS51390"/>
    </source>
</evidence>
<name>A0A7L9R3L2_PENVA</name>
<dbReference type="InterPro" id="IPR036645">
    <property type="entry name" value="Elafin-like_sf"/>
</dbReference>
<dbReference type="PROSITE" id="PS51390">
    <property type="entry name" value="WAP"/>
    <property type="match status" value="1"/>
</dbReference>
<dbReference type="GO" id="GO:0005576">
    <property type="term" value="C:extracellular region"/>
    <property type="evidence" value="ECO:0007669"/>
    <property type="project" value="InterPro"/>
</dbReference>
<feature type="signal peptide" evidence="1">
    <location>
        <begin position="1"/>
        <end position="24"/>
    </location>
</feature>
<reference evidence="3" key="1">
    <citation type="journal article" date="2020" name="Mar. Drugs">
        <title>Molecular and Functional Diversity of Crustin-Like Genes in the Shrimp Litopenaeus vannamei.</title>
        <authorList>
            <person name="Li S."/>
            <person name="Lv X."/>
            <person name="Yu Y."/>
            <person name="Zhang X."/>
            <person name="Li F."/>
        </authorList>
    </citation>
    <scope>NUCLEOTIDE SEQUENCE</scope>
    <source>
        <tissue evidence="3">Epidermis</tissue>
    </source>
</reference>